<dbReference type="PANTHER" id="PTHR21071:SF4">
    <property type="entry name" value="UDP-N-ACETYLENOLPYRUVOYLGLUCOSAMINE REDUCTASE"/>
    <property type="match status" value="1"/>
</dbReference>
<dbReference type="PROSITE" id="PS51387">
    <property type="entry name" value="FAD_PCMH"/>
    <property type="match status" value="1"/>
</dbReference>
<dbReference type="Gene3D" id="3.30.465.10">
    <property type="match status" value="1"/>
</dbReference>
<evidence type="ECO:0000256" key="14">
    <source>
        <dbReference type="ARBA" id="ARBA00023002"/>
    </source>
</evidence>
<dbReference type="AlphaFoldDB" id="A0A154LC01"/>
<feature type="active site" description="Proton donor" evidence="19">
    <location>
        <position position="227"/>
    </location>
</feature>
<keyword evidence="13 19" id="KW-0573">Peptidoglycan synthesis</keyword>
<evidence type="ECO:0000256" key="15">
    <source>
        <dbReference type="ARBA" id="ARBA00023306"/>
    </source>
</evidence>
<keyword evidence="7 19" id="KW-0963">Cytoplasm</keyword>
<evidence type="ECO:0000256" key="3">
    <source>
        <dbReference type="ARBA" id="ARBA00004496"/>
    </source>
</evidence>
<dbReference type="GO" id="GO:0071949">
    <property type="term" value="F:FAD binding"/>
    <property type="evidence" value="ECO:0007669"/>
    <property type="project" value="InterPro"/>
</dbReference>
<dbReference type="Gene3D" id="3.30.43.10">
    <property type="entry name" value="Uridine Diphospho-n-acetylenolpyruvylglucosamine Reductase, domain 2"/>
    <property type="match status" value="1"/>
</dbReference>
<evidence type="ECO:0000256" key="4">
    <source>
        <dbReference type="ARBA" id="ARBA00004752"/>
    </source>
</evidence>
<dbReference type="Pfam" id="PF02873">
    <property type="entry name" value="MurB_C"/>
    <property type="match status" value="1"/>
</dbReference>
<keyword evidence="12 19" id="KW-0133">Cell shape</keyword>
<evidence type="ECO:0000256" key="19">
    <source>
        <dbReference type="HAMAP-Rule" id="MF_00037"/>
    </source>
</evidence>
<dbReference type="InterPro" id="IPR016169">
    <property type="entry name" value="FAD-bd_PCMH_sub2"/>
</dbReference>
<evidence type="ECO:0000313" key="21">
    <source>
        <dbReference type="EMBL" id="KZB69456.1"/>
    </source>
</evidence>
<keyword evidence="11 19" id="KW-0521">NADP</keyword>
<evidence type="ECO:0000256" key="9">
    <source>
        <dbReference type="ARBA" id="ARBA00022630"/>
    </source>
</evidence>
<evidence type="ECO:0000256" key="12">
    <source>
        <dbReference type="ARBA" id="ARBA00022960"/>
    </source>
</evidence>
<accession>A0A154LC01</accession>
<evidence type="ECO:0000259" key="20">
    <source>
        <dbReference type="PROSITE" id="PS51387"/>
    </source>
</evidence>
<dbReference type="InterPro" id="IPR011601">
    <property type="entry name" value="MurB_C"/>
</dbReference>
<evidence type="ECO:0000256" key="6">
    <source>
        <dbReference type="ARBA" id="ARBA00015188"/>
    </source>
</evidence>
<dbReference type="SUPFAM" id="SSF56176">
    <property type="entry name" value="FAD-binding/transporter-associated domain-like"/>
    <property type="match status" value="1"/>
</dbReference>
<evidence type="ECO:0000256" key="10">
    <source>
        <dbReference type="ARBA" id="ARBA00022827"/>
    </source>
</evidence>
<feature type="active site" evidence="19">
    <location>
        <position position="178"/>
    </location>
</feature>
<dbReference type="NCBIfam" id="NF010480">
    <property type="entry name" value="PRK13905.1"/>
    <property type="match status" value="1"/>
</dbReference>
<dbReference type="HAMAP" id="MF_00037">
    <property type="entry name" value="MurB"/>
    <property type="match status" value="1"/>
</dbReference>
<dbReference type="InterPro" id="IPR016167">
    <property type="entry name" value="FAD-bd_PCMH_sub1"/>
</dbReference>
<evidence type="ECO:0000256" key="8">
    <source>
        <dbReference type="ARBA" id="ARBA00022618"/>
    </source>
</evidence>
<evidence type="ECO:0000256" key="11">
    <source>
        <dbReference type="ARBA" id="ARBA00022857"/>
    </source>
</evidence>
<comment type="function">
    <text evidence="2 19">Cell wall formation.</text>
</comment>
<dbReference type="InterPro" id="IPR003170">
    <property type="entry name" value="MurB"/>
</dbReference>
<dbReference type="Gene3D" id="3.90.78.10">
    <property type="entry name" value="UDP-N-acetylenolpyruvoylglucosamine reductase, C-terminal domain"/>
    <property type="match status" value="1"/>
</dbReference>
<evidence type="ECO:0000313" key="22">
    <source>
        <dbReference type="Proteomes" id="UP000076335"/>
    </source>
</evidence>
<comment type="subcellular location">
    <subcellularLocation>
        <location evidence="3 19">Cytoplasm</location>
    </subcellularLocation>
</comment>
<name>A0A154LC01_9PROT</name>
<dbReference type="OrthoDB" id="9804753at2"/>
<keyword evidence="10 19" id="KW-0274">FAD</keyword>
<dbReference type="GO" id="GO:0008762">
    <property type="term" value="F:UDP-N-acetylmuramate dehydrogenase activity"/>
    <property type="evidence" value="ECO:0007669"/>
    <property type="project" value="UniProtKB-UniRule"/>
</dbReference>
<comment type="cofactor">
    <cofactor evidence="1 19">
        <name>FAD</name>
        <dbReference type="ChEBI" id="CHEBI:57692"/>
    </cofactor>
</comment>
<dbReference type="Pfam" id="PF01565">
    <property type="entry name" value="FAD_binding_4"/>
    <property type="match status" value="1"/>
</dbReference>
<keyword evidence="16 19" id="KW-0961">Cell wall biogenesis/degradation</keyword>
<dbReference type="NCBIfam" id="TIGR00179">
    <property type="entry name" value="murB"/>
    <property type="match status" value="1"/>
</dbReference>
<dbReference type="GO" id="GO:0008360">
    <property type="term" value="P:regulation of cell shape"/>
    <property type="evidence" value="ECO:0007669"/>
    <property type="project" value="UniProtKB-KW"/>
</dbReference>
<reference evidence="21 22" key="1">
    <citation type="submission" date="2015-12" db="EMBL/GenBank/DDBJ databases">
        <title>Genome sequence of Thalassospira lucentensis MCCC 1A02072.</title>
        <authorList>
            <person name="Lu L."/>
            <person name="Lai Q."/>
            <person name="Shao Z."/>
            <person name="Qian P."/>
        </authorList>
    </citation>
    <scope>NUCLEOTIDE SEQUENCE [LARGE SCALE GENOMIC DNA]</scope>
    <source>
        <strain evidence="21 22">MCCC 1A02072</strain>
    </source>
</reference>
<dbReference type="UniPathway" id="UPA00219"/>
<evidence type="ECO:0000256" key="2">
    <source>
        <dbReference type="ARBA" id="ARBA00003921"/>
    </source>
</evidence>
<dbReference type="InterPro" id="IPR006094">
    <property type="entry name" value="Oxid_FAD_bind_N"/>
</dbReference>
<feature type="active site" evidence="19">
    <location>
        <position position="297"/>
    </location>
</feature>
<evidence type="ECO:0000256" key="16">
    <source>
        <dbReference type="ARBA" id="ARBA00023316"/>
    </source>
</evidence>
<dbReference type="GO" id="GO:0051301">
    <property type="term" value="P:cell division"/>
    <property type="evidence" value="ECO:0007669"/>
    <property type="project" value="UniProtKB-KW"/>
</dbReference>
<dbReference type="EC" id="1.3.1.98" evidence="5 19"/>
<comment type="catalytic activity">
    <reaction evidence="18 19">
        <text>UDP-N-acetyl-alpha-D-muramate + NADP(+) = UDP-N-acetyl-3-O-(1-carboxyvinyl)-alpha-D-glucosamine + NADPH + H(+)</text>
        <dbReference type="Rhea" id="RHEA:12248"/>
        <dbReference type="ChEBI" id="CHEBI:15378"/>
        <dbReference type="ChEBI" id="CHEBI:57783"/>
        <dbReference type="ChEBI" id="CHEBI:58349"/>
        <dbReference type="ChEBI" id="CHEBI:68483"/>
        <dbReference type="ChEBI" id="CHEBI:70757"/>
        <dbReference type="EC" id="1.3.1.98"/>
    </reaction>
</comment>
<evidence type="ECO:0000256" key="1">
    <source>
        <dbReference type="ARBA" id="ARBA00001974"/>
    </source>
</evidence>
<dbReference type="Proteomes" id="UP000076335">
    <property type="component" value="Unassembled WGS sequence"/>
</dbReference>
<proteinExistence type="inferred from homology"/>
<dbReference type="InterPro" id="IPR036318">
    <property type="entry name" value="FAD-bd_PCMH-like_sf"/>
</dbReference>
<dbReference type="InterPro" id="IPR016166">
    <property type="entry name" value="FAD-bd_PCMH"/>
</dbReference>
<evidence type="ECO:0000256" key="13">
    <source>
        <dbReference type="ARBA" id="ARBA00022984"/>
    </source>
</evidence>
<evidence type="ECO:0000256" key="18">
    <source>
        <dbReference type="ARBA" id="ARBA00048914"/>
    </source>
</evidence>
<dbReference type="GO" id="GO:0009252">
    <property type="term" value="P:peptidoglycan biosynthetic process"/>
    <property type="evidence" value="ECO:0007669"/>
    <property type="project" value="UniProtKB-UniRule"/>
</dbReference>
<dbReference type="RefSeq" id="WP_062947724.1">
    <property type="nucleotide sequence ID" value="NZ_LPVY01000001.1"/>
</dbReference>
<dbReference type="SUPFAM" id="SSF56194">
    <property type="entry name" value="Uridine diphospho-N-Acetylenolpyruvylglucosamine reductase, MurB, C-terminal domain"/>
    <property type="match status" value="1"/>
</dbReference>
<protein>
    <recommendedName>
        <fullName evidence="6 19">UDP-N-acetylenolpyruvoylglucosamine reductase</fullName>
        <ecNumber evidence="5 19">1.3.1.98</ecNumber>
    </recommendedName>
    <alternativeName>
        <fullName evidence="17 19">UDP-N-acetylmuramate dehydrogenase</fullName>
    </alternativeName>
</protein>
<keyword evidence="8 19" id="KW-0132">Cell division</keyword>
<dbReference type="GO" id="GO:0005829">
    <property type="term" value="C:cytosol"/>
    <property type="evidence" value="ECO:0007669"/>
    <property type="project" value="TreeGrafter"/>
</dbReference>
<feature type="domain" description="FAD-binding PCMH-type" evidence="20">
    <location>
        <begin position="34"/>
        <end position="198"/>
    </location>
</feature>
<dbReference type="EMBL" id="LPVY01000001">
    <property type="protein sequence ID" value="KZB69456.1"/>
    <property type="molecule type" value="Genomic_DNA"/>
</dbReference>
<evidence type="ECO:0000256" key="5">
    <source>
        <dbReference type="ARBA" id="ARBA00012518"/>
    </source>
</evidence>
<keyword evidence="15 19" id="KW-0131">Cell cycle</keyword>
<comment type="pathway">
    <text evidence="4 19">Cell wall biogenesis; peptidoglycan biosynthesis.</text>
</comment>
<evidence type="ECO:0000256" key="17">
    <source>
        <dbReference type="ARBA" id="ARBA00031026"/>
    </source>
</evidence>
<gene>
    <name evidence="19" type="primary">murB</name>
    <name evidence="21" type="ORF">AUP42_00105</name>
</gene>
<dbReference type="GO" id="GO:0071555">
    <property type="term" value="P:cell wall organization"/>
    <property type="evidence" value="ECO:0007669"/>
    <property type="project" value="UniProtKB-KW"/>
</dbReference>
<dbReference type="InterPro" id="IPR036635">
    <property type="entry name" value="MurB_C_sf"/>
</dbReference>
<sequence>MSTPGHHTPLIDRLPKVRGKLREGAQLSKVTWFQVGGPADVMFRPADEMDLADFIKNRPAEIPITVIGVGSNLLVRDGGIRGVVVRLGRPFTDAIIKDGEIHAGAGALDLNVAQIARDAGIAGLEFLSGIPGTIGGALRMNAGAYGTEIKDVLISANAIDGNGDLHTVTAKAMDMTYRHCGLPEDWIFTSAILRGKPGDPAEITKRMDEIHEARAGSQPIKSRTGGSTFANPLPDSAWEVIDAAGCRGLTIGGAQMSPQHCNFMINLGNATAFDLEELGETVRERVKKHSGVDLRWEIRRIGDRLGHSIIGKDA</sequence>
<keyword evidence="9 19" id="KW-0285">Flavoprotein</keyword>
<organism evidence="21 22">
    <name type="scientific">Thalassospira lucentensis</name>
    <dbReference type="NCBI Taxonomy" id="168935"/>
    <lineage>
        <taxon>Bacteria</taxon>
        <taxon>Pseudomonadati</taxon>
        <taxon>Pseudomonadota</taxon>
        <taxon>Alphaproteobacteria</taxon>
        <taxon>Rhodospirillales</taxon>
        <taxon>Thalassospiraceae</taxon>
        <taxon>Thalassospira</taxon>
    </lineage>
</organism>
<dbReference type="PANTHER" id="PTHR21071">
    <property type="entry name" value="UDP-N-ACETYLENOLPYRUVOYLGLUCOSAMINE REDUCTASE"/>
    <property type="match status" value="1"/>
</dbReference>
<evidence type="ECO:0000256" key="7">
    <source>
        <dbReference type="ARBA" id="ARBA00022490"/>
    </source>
</evidence>
<comment type="similarity">
    <text evidence="19">Belongs to the MurB family.</text>
</comment>
<comment type="caution">
    <text evidence="21">The sequence shown here is derived from an EMBL/GenBank/DDBJ whole genome shotgun (WGS) entry which is preliminary data.</text>
</comment>
<keyword evidence="14 19" id="KW-0560">Oxidoreductase</keyword>